<dbReference type="RefSeq" id="YP_004301156.1">
    <property type="nucleotide sequence ID" value="NC_015251.1"/>
</dbReference>
<keyword evidence="1" id="KW-0812">Transmembrane</keyword>
<dbReference type="EMBL" id="GU459069">
    <property type="protein sequence ID" value="ADQ53327.1"/>
    <property type="molecule type" value="Genomic_DNA"/>
</dbReference>
<keyword evidence="3" id="KW-1185">Reference proteome</keyword>
<proteinExistence type="predicted"/>
<evidence type="ECO:0000256" key="1">
    <source>
        <dbReference type="SAM" id="Phobius"/>
    </source>
</evidence>
<evidence type="ECO:0000313" key="3">
    <source>
        <dbReference type="Proteomes" id="UP000008727"/>
    </source>
</evidence>
<dbReference type="KEGG" id="vg:10323596"/>
<dbReference type="Proteomes" id="UP000008727">
    <property type="component" value="Segment"/>
</dbReference>
<evidence type="ECO:0000313" key="2">
    <source>
        <dbReference type="EMBL" id="ADQ53327.1"/>
    </source>
</evidence>
<gene>
    <name evidence="2" type="ORF">65p319</name>
</gene>
<organism evidence="2 3">
    <name type="scientific">Aeromonas phage 65</name>
    <dbReference type="NCBI Taxonomy" id="2919549"/>
    <lineage>
        <taxon>Viruses</taxon>
        <taxon>Duplodnaviria</taxon>
        <taxon>Heunggongvirae</taxon>
        <taxon>Uroviricota</taxon>
        <taxon>Caudoviricetes</taxon>
        <taxon>Pantevenvirales</taxon>
        <taxon>Straboviridae</taxon>
        <taxon>Emmerichvirinae</taxon>
        <taxon>Ishigurovirus</taxon>
        <taxon>Ishigurovirus osborne</taxon>
    </lineage>
</organism>
<keyword evidence="1" id="KW-1133">Transmembrane helix</keyword>
<accession>E5DSF3</accession>
<sequence>MKHPASWDSNIARRTYLVLAFPIIVFVILFLSILIETYYAIKQAYNEVKYTLGLTKHNIIKTWQGPMK</sequence>
<protein>
    <submittedName>
        <fullName evidence="2">Uncharacterized protein</fullName>
    </submittedName>
</protein>
<name>E5DSF3_9CAUD</name>
<keyword evidence="1" id="KW-0472">Membrane</keyword>
<feature type="transmembrane region" description="Helical" evidence="1">
    <location>
        <begin position="16"/>
        <end position="41"/>
    </location>
</feature>
<reference evidence="2 3" key="1">
    <citation type="journal article" date="2010" name="Virol. J.">
        <title>Genomes of the T4-related bacteriophages as windows on microbial genome evolution.</title>
        <authorList>
            <person name="Petrov V.M."/>
            <person name="Ratnayaka S."/>
            <person name="Nolan J.M."/>
            <person name="Miller E.S."/>
            <person name="Karam J.D."/>
        </authorList>
    </citation>
    <scope>NUCLEOTIDE SEQUENCE [LARGE SCALE GENOMIC DNA]</scope>
</reference>